<dbReference type="Proteomes" id="UP000215884">
    <property type="component" value="Chromosome"/>
</dbReference>
<proteinExistence type="predicted"/>
<sequence length="84" mass="9254">MPALRMLVELIGYAVARAALPLLSFGHVHVEPFSASTSSLRRPWYRRHADGRIELRQDAAGWIGFAICLSVLLAIAIILHGVSF</sequence>
<feature type="transmembrane region" description="Helical" evidence="1">
    <location>
        <begin position="59"/>
        <end position="82"/>
    </location>
</feature>
<accession>A0A2U8PYF6</accession>
<protein>
    <submittedName>
        <fullName evidence="2">Uncharacterized protein</fullName>
    </submittedName>
</protein>
<evidence type="ECO:0000256" key="1">
    <source>
        <dbReference type="SAM" id="Phobius"/>
    </source>
</evidence>
<keyword evidence="3" id="KW-1185">Reference proteome</keyword>
<name>A0A2U8PYF6_9BRAD</name>
<reference evidence="2 3" key="2">
    <citation type="journal article" date="2019" name="Int. J. Syst. Evol. Microbiol.">
        <title>Description and complete genome sequence of Bradyrhizobium amphicarpaeae sp. nov., harbouring photosystem and nitrogen-fixation genes.</title>
        <authorList>
            <person name="Bromfield E.S.P."/>
            <person name="Cloutier S."/>
            <person name="Nguyen H.D.T."/>
        </authorList>
    </citation>
    <scope>NUCLEOTIDE SEQUENCE [LARGE SCALE GENOMIC DNA]</scope>
    <source>
        <strain evidence="2 3">39S1MB</strain>
    </source>
</reference>
<gene>
    <name evidence="2" type="ORF">CIT40_22650</name>
</gene>
<evidence type="ECO:0000313" key="2">
    <source>
        <dbReference type="EMBL" id="AWM02555.1"/>
    </source>
</evidence>
<keyword evidence="1" id="KW-0812">Transmembrane</keyword>
<dbReference type="AlphaFoldDB" id="A0A2U8PYF6"/>
<keyword evidence="1" id="KW-0472">Membrane</keyword>
<reference evidence="2 3" key="1">
    <citation type="journal article" date="2017" name="Syst. Appl. Microbiol.">
        <title>Soybeans inoculated with root zone soils of Canadian native legumes harbour diverse and novel Bradyrhizobium spp. that possess agricultural potential.</title>
        <authorList>
            <person name="Bromfield E.S.P."/>
            <person name="Cloutier S."/>
            <person name="Tambong J.T."/>
            <person name="Tran Thi T.V."/>
        </authorList>
    </citation>
    <scope>NUCLEOTIDE SEQUENCE [LARGE SCALE GENOMIC DNA]</scope>
    <source>
        <strain evidence="2 3">39S1MB</strain>
    </source>
</reference>
<dbReference type="KEGG" id="brq:CIT40_22650"/>
<dbReference type="EMBL" id="CP029426">
    <property type="protein sequence ID" value="AWM02555.1"/>
    <property type="molecule type" value="Genomic_DNA"/>
</dbReference>
<keyword evidence="1" id="KW-1133">Transmembrane helix</keyword>
<evidence type="ECO:0000313" key="3">
    <source>
        <dbReference type="Proteomes" id="UP000215884"/>
    </source>
</evidence>
<organism evidence="2 3">
    <name type="scientific">Bradyrhizobium amphicarpaeae</name>
    <dbReference type="NCBI Taxonomy" id="1404768"/>
    <lineage>
        <taxon>Bacteria</taxon>
        <taxon>Pseudomonadati</taxon>
        <taxon>Pseudomonadota</taxon>
        <taxon>Alphaproteobacteria</taxon>
        <taxon>Hyphomicrobiales</taxon>
        <taxon>Nitrobacteraceae</taxon>
        <taxon>Bradyrhizobium</taxon>
    </lineage>
</organism>